<dbReference type="AlphaFoldDB" id="A0A284VUP8"/>
<dbReference type="EMBL" id="FZMP01000249">
    <property type="protein sequence ID" value="SNQ62939.1"/>
    <property type="molecule type" value="Genomic_DNA"/>
</dbReference>
<keyword evidence="1" id="KW-0812">Transmembrane</keyword>
<proteinExistence type="predicted"/>
<evidence type="ECO:0000313" key="2">
    <source>
        <dbReference type="EMBL" id="SNQ62939.1"/>
    </source>
</evidence>
<feature type="transmembrane region" description="Helical" evidence="1">
    <location>
        <begin position="7"/>
        <end position="26"/>
    </location>
</feature>
<keyword evidence="3" id="KW-1185">Reference proteome</keyword>
<reference evidence="3" key="1">
    <citation type="submission" date="2017-06" db="EMBL/GenBank/DDBJ databases">
        <authorList>
            <person name="Cremers G."/>
        </authorList>
    </citation>
    <scope>NUCLEOTIDE SEQUENCE [LARGE SCALE GENOMIC DNA]</scope>
</reference>
<gene>
    <name evidence="2" type="ORF">MNV_980041</name>
</gene>
<dbReference type="Proteomes" id="UP000218615">
    <property type="component" value="Unassembled WGS sequence"/>
</dbReference>
<keyword evidence="1" id="KW-0472">Membrane</keyword>
<evidence type="ECO:0000313" key="3">
    <source>
        <dbReference type="Proteomes" id="UP000218615"/>
    </source>
</evidence>
<name>A0A284VUP8_9EURY</name>
<accession>A0A284VUP8</accession>
<evidence type="ECO:0000256" key="1">
    <source>
        <dbReference type="SAM" id="Phobius"/>
    </source>
</evidence>
<protein>
    <submittedName>
        <fullName evidence="2">Uncharacterized protein</fullName>
    </submittedName>
</protein>
<keyword evidence="1" id="KW-1133">Transmembrane helix</keyword>
<sequence>MRIIVYTIPFTAVLYILYLSLYAPVLPDNPPIPTGSDSTVYTIDVGAQDSKGDAVLQGPFDRTSYPISKGNVTYRFIEKDLVYFNSPVKQNFSRVKVEMKFIDTIPQGYEFKVGMKNKKEWSYVWNTLYNPFYASLGTFNLTGEDSRIRVYSLNANITTPISSFLSSPSEGSTIATDAPVEIYNDPAATYKESGSSIGELRGVHTFYIYTKGNLSLSVKKQDLNWYNGPDVLDINLYSPANELIKNITISDDGNLGKDNIKGHLQNGTLGSVVKEGIYKVTMRGGSDILIRKIELNNGNIVVQNPFLAGVQYTYSTRFNLYTRAATGDRLGFMTYHNEGLQTIRITNGNYTRSLNISTVNSWHYIDLPSSNELYKIEIPKGNILIDSDSYFSFSKDSYFTPQAIKILPLQDSIDWLKINKVDYIIIPNSQESKDGNWTIASVEYDLSDAYINNNTLNFAISAPHLNKYNYSVPVDWIRIYLEE</sequence>
<organism evidence="2 3">
    <name type="scientific">Candidatus Methanoperedens nitratireducens</name>
    <dbReference type="NCBI Taxonomy" id="1392998"/>
    <lineage>
        <taxon>Archaea</taxon>
        <taxon>Methanobacteriati</taxon>
        <taxon>Methanobacteriota</taxon>
        <taxon>Stenosarchaea group</taxon>
        <taxon>Methanomicrobia</taxon>
        <taxon>Methanosarcinales</taxon>
        <taxon>ANME-2 cluster</taxon>
        <taxon>Candidatus Methanoperedentaceae</taxon>
        <taxon>Candidatus Methanoperedens</taxon>
    </lineage>
</organism>